<dbReference type="PANTHER" id="PTHR13710">
    <property type="entry name" value="DNA HELICASE RECQ FAMILY MEMBER"/>
    <property type="match status" value="1"/>
</dbReference>
<evidence type="ECO:0000313" key="17">
    <source>
        <dbReference type="Proteomes" id="UP001152798"/>
    </source>
</evidence>
<dbReference type="Pfam" id="PF16124">
    <property type="entry name" value="RecQ_Zn_bind"/>
    <property type="match status" value="1"/>
</dbReference>
<dbReference type="Gene3D" id="3.40.50.300">
    <property type="entry name" value="P-loop containing nucleotide triphosphate hydrolases"/>
    <property type="match status" value="2"/>
</dbReference>
<dbReference type="InterPro" id="IPR018982">
    <property type="entry name" value="RQC_domain"/>
</dbReference>
<comment type="cofactor">
    <cofactor evidence="1">
        <name>Zn(2+)</name>
        <dbReference type="ChEBI" id="CHEBI:29105"/>
    </cofactor>
</comment>
<sequence>MHPTEEHLITLKKYFGHKEFRPMQWEIIRSIIEDKKDNCVVMATGYGKSLCYQYPPVYCGGLGIVISPLISLMQDQVLSLKMRNIPACYLGSAQSDKSLILDNLLAGKFKLVYMTPEWCTNEFGLSIIEKLMNITVVAIDEAHCVSQWGFDFRTSYRNLGKLRKVLPEVPFLTLTATATPQVRQDICSSLHLRNPQLICTSFDRPNLFLSVSTKGLDLLTDLRNFINQQNLKNSGRGSTIIYCPTKKTADKIYSSLKTVGLNCNMYHAGLSNVVRQKVHDEFVQDTVPIIIATVAFGMGIDKPDVRTVIHYGAPKDIESYYQEIGRAGRDGLPSVCHTFYTQSDFTLCKSFLTSLQGNFKSHKEDMQRKMECYLQSSECRRKFILKHFSPGTKFDEVDPQSCCDNCIKSKRPSNVVECDLTEDALLMLKAVDVMYGKYGLAMYIFFLRGSSNKRLPQKFHNHELYGAGRKKTELWWKLLGCLLLREYLLEENISNFGQGWNKNNFPVKIVNLTEKGKLYMRMEGKTAHLEPTPEMLPMIKLLPRKNEDGWVDMTRYREDSVSSSGQGSEDSSSLIRNASLENKIFNELLEFRVKTAKLLNCIPYMVLDNRSIYDLSVKRPATLDELSAVEGINEAKITNFGKECIECIKNVIEEHRTGNTSKPVSAKRFLKNFVHKPATRTFKYETEEETIEHTDENNSQETGSSQDLLENDFNDDALDESFITALDEIEMNSSFSQSQDTEKTSDKITTDVEKKEIDEIVLNKDVKTQSSTSEGSSINLNNFMKCPSEISSSKRKRDNGTIASKYPSLQDMIQVNEEKKKASKKKIKL</sequence>
<accession>A0A9P0HNS2</accession>
<evidence type="ECO:0000256" key="12">
    <source>
        <dbReference type="SAM" id="MobiDB-lite"/>
    </source>
</evidence>
<feature type="compositionally biased region" description="Polar residues" evidence="12">
    <location>
        <begin position="697"/>
        <end position="708"/>
    </location>
</feature>
<dbReference type="GO" id="GO:0009378">
    <property type="term" value="F:four-way junction helicase activity"/>
    <property type="evidence" value="ECO:0007669"/>
    <property type="project" value="TreeGrafter"/>
</dbReference>
<dbReference type="SMART" id="SM00956">
    <property type="entry name" value="RQC"/>
    <property type="match status" value="1"/>
</dbReference>
<dbReference type="SUPFAM" id="SSF46785">
    <property type="entry name" value="Winged helix' DNA-binding domain"/>
    <property type="match status" value="1"/>
</dbReference>
<keyword evidence="4 11" id="KW-0378">Hydrolase</keyword>
<keyword evidence="17" id="KW-1185">Reference proteome</keyword>
<evidence type="ECO:0000256" key="11">
    <source>
        <dbReference type="RuleBase" id="RU364117"/>
    </source>
</evidence>
<dbReference type="SMART" id="SM00487">
    <property type="entry name" value="DEXDc"/>
    <property type="match status" value="1"/>
</dbReference>
<feature type="domain" description="Helicase C-terminal" evidence="15">
    <location>
        <begin position="218"/>
        <end position="374"/>
    </location>
</feature>
<gene>
    <name evidence="16" type="ORF">NEZAVI_LOCUS14146</name>
</gene>
<dbReference type="GO" id="GO:0000723">
    <property type="term" value="P:telomere maintenance"/>
    <property type="evidence" value="ECO:0007669"/>
    <property type="project" value="TreeGrafter"/>
</dbReference>
<comment type="similarity">
    <text evidence="2 11">Belongs to the helicase family. RecQ subfamily.</text>
</comment>
<dbReference type="Gene3D" id="1.10.150.80">
    <property type="entry name" value="HRDC domain"/>
    <property type="match status" value="1"/>
</dbReference>
<comment type="subcellular location">
    <subcellularLocation>
        <location evidence="11">Nucleus</location>
    </subcellularLocation>
</comment>
<dbReference type="GO" id="GO:0003677">
    <property type="term" value="F:DNA binding"/>
    <property type="evidence" value="ECO:0007669"/>
    <property type="project" value="UniProtKB-KW"/>
</dbReference>
<name>A0A9P0HNS2_NEZVI</name>
<feature type="domain" description="Helicase ATP-binding" evidence="14">
    <location>
        <begin position="29"/>
        <end position="196"/>
    </location>
</feature>
<dbReference type="SUPFAM" id="SSF47819">
    <property type="entry name" value="HRDC-like"/>
    <property type="match status" value="1"/>
</dbReference>
<dbReference type="PROSITE" id="PS51194">
    <property type="entry name" value="HELICASE_CTER"/>
    <property type="match status" value="1"/>
</dbReference>
<keyword evidence="3 11" id="KW-0547">Nucleotide-binding</keyword>
<keyword evidence="11" id="KW-0539">Nucleus</keyword>
<evidence type="ECO:0000256" key="6">
    <source>
        <dbReference type="ARBA" id="ARBA00022840"/>
    </source>
</evidence>
<dbReference type="InterPro" id="IPR036388">
    <property type="entry name" value="WH-like_DNA-bd_sf"/>
</dbReference>
<dbReference type="EC" id="5.6.2.4" evidence="11"/>
<keyword evidence="7" id="KW-0238">DNA-binding</keyword>
<evidence type="ECO:0000259" key="15">
    <source>
        <dbReference type="PROSITE" id="PS51194"/>
    </source>
</evidence>
<keyword evidence="6 11" id="KW-0067">ATP-binding</keyword>
<evidence type="ECO:0000256" key="8">
    <source>
        <dbReference type="ARBA" id="ARBA00023235"/>
    </source>
</evidence>
<dbReference type="CDD" id="cd18794">
    <property type="entry name" value="SF2_C_RecQ"/>
    <property type="match status" value="1"/>
</dbReference>
<dbReference type="GO" id="GO:0005694">
    <property type="term" value="C:chromosome"/>
    <property type="evidence" value="ECO:0007669"/>
    <property type="project" value="TreeGrafter"/>
</dbReference>
<dbReference type="InterPro" id="IPR011545">
    <property type="entry name" value="DEAD/DEAH_box_helicase_dom"/>
</dbReference>
<organism evidence="16 17">
    <name type="scientific">Nezara viridula</name>
    <name type="common">Southern green stink bug</name>
    <name type="synonym">Cimex viridulus</name>
    <dbReference type="NCBI Taxonomy" id="85310"/>
    <lineage>
        <taxon>Eukaryota</taxon>
        <taxon>Metazoa</taxon>
        <taxon>Ecdysozoa</taxon>
        <taxon>Arthropoda</taxon>
        <taxon>Hexapoda</taxon>
        <taxon>Insecta</taxon>
        <taxon>Pterygota</taxon>
        <taxon>Neoptera</taxon>
        <taxon>Paraneoptera</taxon>
        <taxon>Hemiptera</taxon>
        <taxon>Heteroptera</taxon>
        <taxon>Panheteroptera</taxon>
        <taxon>Pentatomomorpha</taxon>
        <taxon>Pentatomoidea</taxon>
        <taxon>Pentatomidae</taxon>
        <taxon>Pentatominae</taxon>
        <taxon>Nezara</taxon>
    </lineage>
</organism>
<dbReference type="InterPro" id="IPR044876">
    <property type="entry name" value="HRDC_dom_sf"/>
</dbReference>
<evidence type="ECO:0000256" key="10">
    <source>
        <dbReference type="ARBA" id="ARBA00049360"/>
    </source>
</evidence>
<dbReference type="InterPro" id="IPR014001">
    <property type="entry name" value="Helicase_ATP-bd"/>
</dbReference>
<dbReference type="PROSITE" id="PS51192">
    <property type="entry name" value="HELICASE_ATP_BIND_1"/>
    <property type="match status" value="1"/>
</dbReference>
<dbReference type="InterPro" id="IPR010997">
    <property type="entry name" value="HRDC-like_sf"/>
</dbReference>
<dbReference type="Gene3D" id="1.10.10.10">
    <property type="entry name" value="Winged helix-like DNA-binding domain superfamily/Winged helix DNA-binding domain"/>
    <property type="match status" value="1"/>
</dbReference>
<dbReference type="GO" id="GO:0005737">
    <property type="term" value="C:cytoplasm"/>
    <property type="evidence" value="ECO:0007669"/>
    <property type="project" value="TreeGrafter"/>
</dbReference>
<dbReference type="GO" id="GO:0043138">
    <property type="term" value="F:3'-5' DNA helicase activity"/>
    <property type="evidence" value="ECO:0007669"/>
    <property type="project" value="UniProtKB-EC"/>
</dbReference>
<dbReference type="InterPro" id="IPR032284">
    <property type="entry name" value="RecQ_Zn-bd"/>
</dbReference>
<dbReference type="Pfam" id="PF09382">
    <property type="entry name" value="RQC"/>
    <property type="match status" value="1"/>
</dbReference>
<dbReference type="GO" id="GO:0005654">
    <property type="term" value="C:nucleoplasm"/>
    <property type="evidence" value="ECO:0007669"/>
    <property type="project" value="TreeGrafter"/>
</dbReference>
<proteinExistence type="inferred from homology"/>
<dbReference type="OrthoDB" id="10261556at2759"/>
<dbReference type="SUPFAM" id="SSF52540">
    <property type="entry name" value="P-loop containing nucleoside triphosphate hydrolases"/>
    <property type="match status" value="1"/>
</dbReference>
<dbReference type="InterPro" id="IPR027417">
    <property type="entry name" value="P-loop_NTPase"/>
</dbReference>
<dbReference type="Proteomes" id="UP001152798">
    <property type="component" value="Chromosome 6"/>
</dbReference>
<dbReference type="NCBIfam" id="TIGR00614">
    <property type="entry name" value="recQ_fam"/>
    <property type="match status" value="1"/>
</dbReference>
<dbReference type="PROSITE" id="PS50967">
    <property type="entry name" value="HRDC"/>
    <property type="match status" value="1"/>
</dbReference>
<evidence type="ECO:0000259" key="14">
    <source>
        <dbReference type="PROSITE" id="PS51192"/>
    </source>
</evidence>
<dbReference type="GO" id="GO:0005524">
    <property type="term" value="F:ATP binding"/>
    <property type="evidence" value="ECO:0007669"/>
    <property type="project" value="UniProtKB-KW"/>
</dbReference>
<dbReference type="AlphaFoldDB" id="A0A9P0HNS2"/>
<protein>
    <recommendedName>
        <fullName evidence="11">ATP-dependent DNA helicase</fullName>
        <ecNumber evidence="11">5.6.2.4</ecNumber>
    </recommendedName>
</protein>
<dbReference type="EMBL" id="OV725082">
    <property type="protein sequence ID" value="CAH1406138.1"/>
    <property type="molecule type" value="Genomic_DNA"/>
</dbReference>
<keyword evidence="5 11" id="KW-0347">Helicase</keyword>
<dbReference type="GO" id="GO:0006260">
    <property type="term" value="P:DNA replication"/>
    <property type="evidence" value="ECO:0007669"/>
    <property type="project" value="InterPro"/>
</dbReference>
<evidence type="ECO:0000256" key="7">
    <source>
        <dbReference type="ARBA" id="ARBA00023125"/>
    </source>
</evidence>
<keyword evidence="8" id="KW-0413">Isomerase</keyword>
<dbReference type="Pfam" id="PF00271">
    <property type="entry name" value="Helicase_C"/>
    <property type="match status" value="1"/>
</dbReference>
<dbReference type="GO" id="GO:0000724">
    <property type="term" value="P:double-strand break repair via homologous recombination"/>
    <property type="evidence" value="ECO:0007669"/>
    <property type="project" value="TreeGrafter"/>
</dbReference>
<comment type="catalytic activity">
    <reaction evidence="10 11">
        <text>ATP + H2O = ADP + phosphate + H(+)</text>
        <dbReference type="Rhea" id="RHEA:13065"/>
        <dbReference type="ChEBI" id="CHEBI:15377"/>
        <dbReference type="ChEBI" id="CHEBI:15378"/>
        <dbReference type="ChEBI" id="CHEBI:30616"/>
        <dbReference type="ChEBI" id="CHEBI:43474"/>
        <dbReference type="ChEBI" id="CHEBI:456216"/>
    </reaction>
</comment>
<dbReference type="Pfam" id="PF00570">
    <property type="entry name" value="HRDC"/>
    <property type="match status" value="1"/>
</dbReference>
<evidence type="ECO:0000256" key="1">
    <source>
        <dbReference type="ARBA" id="ARBA00001947"/>
    </source>
</evidence>
<evidence type="ECO:0000256" key="9">
    <source>
        <dbReference type="ARBA" id="ARBA00034617"/>
    </source>
</evidence>
<evidence type="ECO:0000259" key="13">
    <source>
        <dbReference type="PROSITE" id="PS50967"/>
    </source>
</evidence>
<dbReference type="InterPro" id="IPR002121">
    <property type="entry name" value="HRDC_dom"/>
</dbReference>
<reference evidence="16" key="1">
    <citation type="submission" date="2022-01" db="EMBL/GenBank/DDBJ databases">
        <authorList>
            <person name="King R."/>
        </authorList>
    </citation>
    <scope>NUCLEOTIDE SEQUENCE</scope>
</reference>
<comment type="catalytic activity">
    <reaction evidence="9 11">
        <text>Couples ATP hydrolysis with the unwinding of duplex DNA by translocating in the 3'-5' direction.</text>
        <dbReference type="EC" id="5.6.2.4"/>
    </reaction>
</comment>
<dbReference type="InterPro" id="IPR004589">
    <property type="entry name" value="DNA_helicase_ATP-dep_RecQ"/>
</dbReference>
<dbReference type="PANTHER" id="PTHR13710:SF120">
    <property type="entry name" value="BIFUNCTIONAL 3'-5' EXONUCLEASE_ATP-DEPENDENT HELICASE WRN"/>
    <property type="match status" value="1"/>
</dbReference>
<feature type="domain" description="HRDC" evidence="13">
    <location>
        <begin position="578"/>
        <end position="658"/>
    </location>
</feature>
<evidence type="ECO:0000256" key="2">
    <source>
        <dbReference type="ARBA" id="ARBA00005446"/>
    </source>
</evidence>
<dbReference type="GO" id="GO:0016787">
    <property type="term" value="F:hydrolase activity"/>
    <property type="evidence" value="ECO:0007669"/>
    <property type="project" value="UniProtKB-KW"/>
</dbReference>
<evidence type="ECO:0000313" key="16">
    <source>
        <dbReference type="EMBL" id="CAH1406138.1"/>
    </source>
</evidence>
<dbReference type="SMART" id="SM00490">
    <property type="entry name" value="HELICc"/>
    <property type="match status" value="1"/>
</dbReference>
<evidence type="ECO:0000256" key="3">
    <source>
        <dbReference type="ARBA" id="ARBA00022741"/>
    </source>
</evidence>
<evidence type="ECO:0000256" key="5">
    <source>
        <dbReference type="ARBA" id="ARBA00022806"/>
    </source>
</evidence>
<dbReference type="InterPro" id="IPR036390">
    <property type="entry name" value="WH_DNA-bd_sf"/>
</dbReference>
<feature type="region of interest" description="Disordered" evidence="12">
    <location>
        <begin position="686"/>
        <end position="711"/>
    </location>
</feature>
<dbReference type="FunFam" id="3.40.50.300:FF:000941">
    <property type="entry name" value="Werner syndrome RecQ like helicase"/>
    <property type="match status" value="1"/>
</dbReference>
<dbReference type="InterPro" id="IPR001650">
    <property type="entry name" value="Helicase_C-like"/>
</dbReference>
<evidence type="ECO:0000256" key="4">
    <source>
        <dbReference type="ARBA" id="ARBA00022801"/>
    </source>
</evidence>
<dbReference type="Pfam" id="PF00270">
    <property type="entry name" value="DEAD"/>
    <property type="match status" value="1"/>
</dbReference>